<protein>
    <recommendedName>
        <fullName evidence="6">ADP-dependent (S)-NAD(P)H-hydrate dehydratase</fullName>
        <ecNumber evidence="6">4.2.1.136</ecNumber>
    </recommendedName>
    <alternativeName>
        <fullName evidence="6">ADP-dependent NAD(P)HX dehydratase</fullName>
    </alternativeName>
</protein>
<dbReference type="HAMAP" id="MF_01965">
    <property type="entry name" value="NADHX_dehydratase"/>
    <property type="match status" value="1"/>
</dbReference>
<dbReference type="PANTHER" id="PTHR12592:SF0">
    <property type="entry name" value="ATP-DEPENDENT (S)-NAD(P)H-HYDRATE DEHYDRATASE"/>
    <property type="match status" value="1"/>
</dbReference>
<comment type="subunit">
    <text evidence="6">Homotetramer.</text>
</comment>
<dbReference type="PROSITE" id="PS51383">
    <property type="entry name" value="YJEF_C_3"/>
    <property type="match status" value="1"/>
</dbReference>
<keyword evidence="5 6" id="KW-0456">Lyase</keyword>
<proteinExistence type="inferred from homology"/>
<dbReference type="EMBL" id="CP036263">
    <property type="protein sequence ID" value="QDT00694.1"/>
    <property type="molecule type" value="Genomic_DNA"/>
</dbReference>
<keyword evidence="1 6" id="KW-0547">Nucleotide-binding</keyword>
<feature type="binding site" evidence="6">
    <location>
        <position position="234"/>
    </location>
    <ligand>
        <name>(6S)-NADPHX</name>
        <dbReference type="ChEBI" id="CHEBI:64076"/>
    </ligand>
</feature>
<evidence type="ECO:0000256" key="5">
    <source>
        <dbReference type="ARBA" id="ARBA00023239"/>
    </source>
</evidence>
<evidence type="ECO:0000256" key="4">
    <source>
        <dbReference type="ARBA" id="ARBA00023027"/>
    </source>
</evidence>
<evidence type="ECO:0000256" key="1">
    <source>
        <dbReference type="ARBA" id="ARBA00022741"/>
    </source>
</evidence>
<dbReference type="AlphaFoldDB" id="A0A517N0Q4"/>
<feature type="binding site" evidence="6">
    <location>
        <position position="110"/>
    </location>
    <ligand>
        <name>(6S)-NADPHX</name>
        <dbReference type="ChEBI" id="CHEBI:64076"/>
    </ligand>
</feature>
<feature type="binding site" evidence="6">
    <location>
        <position position="39"/>
    </location>
    <ligand>
        <name>(6S)-NADPHX</name>
        <dbReference type="ChEBI" id="CHEBI:64076"/>
    </ligand>
</feature>
<comment type="catalytic activity">
    <reaction evidence="6">
        <text>(6S)-NADPHX + ADP = AMP + phosphate + NADPH + H(+)</text>
        <dbReference type="Rhea" id="RHEA:32235"/>
        <dbReference type="ChEBI" id="CHEBI:15378"/>
        <dbReference type="ChEBI" id="CHEBI:43474"/>
        <dbReference type="ChEBI" id="CHEBI:57783"/>
        <dbReference type="ChEBI" id="CHEBI:64076"/>
        <dbReference type="ChEBI" id="CHEBI:456215"/>
        <dbReference type="ChEBI" id="CHEBI:456216"/>
        <dbReference type="EC" id="4.2.1.136"/>
    </reaction>
</comment>
<evidence type="ECO:0000313" key="9">
    <source>
        <dbReference type="Proteomes" id="UP000319852"/>
    </source>
</evidence>
<comment type="catalytic activity">
    <reaction evidence="6">
        <text>(6S)-NADHX + ADP = AMP + phosphate + NADH + H(+)</text>
        <dbReference type="Rhea" id="RHEA:32223"/>
        <dbReference type="ChEBI" id="CHEBI:15378"/>
        <dbReference type="ChEBI" id="CHEBI:43474"/>
        <dbReference type="ChEBI" id="CHEBI:57945"/>
        <dbReference type="ChEBI" id="CHEBI:64074"/>
        <dbReference type="ChEBI" id="CHEBI:456215"/>
        <dbReference type="ChEBI" id="CHEBI:456216"/>
        <dbReference type="EC" id="4.2.1.136"/>
    </reaction>
</comment>
<dbReference type="GO" id="GO:0052856">
    <property type="term" value="F:NAD(P)HX epimerase activity"/>
    <property type="evidence" value="ECO:0007669"/>
    <property type="project" value="TreeGrafter"/>
</dbReference>
<dbReference type="GO" id="GO:0046496">
    <property type="term" value="P:nicotinamide nucleotide metabolic process"/>
    <property type="evidence" value="ECO:0007669"/>
    <property type="project" value="UniProtKB-UniRule"/>
</dbReference>
<dbReference type="KEGG" id="amob:HG15A2_40340"/>
<organism evidence="8 9">
    <name type="scientific">Adhaeretor mobilis</name>
    <dbReference type="NCBI Taxonomy" id="1930276"/>
    <lineage>
        <taxon>Bacteria</taxon>
        <taxon>Pseudomonadati</taxon>
        <taxon>Planctomycetota</taxon>
        <taxon>Planctomycetia</taxon>
        <taxon>Pirellulales</taxon>
        <taxon>Lacipirellulaceae</taxon>
        <taxon>Adhaeretor</taxon>
    </lineage>
</organism>
<feature type="binding site" evidence="6">
    <location>
        <position position="165"/>
    </location>
    <ligand>
        <name>(6S)-NADPHX</name>
        <dbReference type="ChEBI" id="CHEBI:64076"/>
    </ligand>
</feature>
<dbReference type="RefSeq" id="WP_145062357.1">
    <property type="nucleotide sequence ID" value="NZ_CP036263.1"/>
</dbReference>
<dbReference type="GO" id="GO:0110051">
    <property type="term" value="P:metabolite repair"/>
    <property type="evidence" value="ECO:0007669"/>
    <property type="project" value="TreeGrafter"/>
</dbReference>
<dbReference type="OrthoDB" id="9806925at2"/>
<evidence type="ECO:0000313" key="8">
    <source>
        <dbReference type="EMBL" id="QDT00694.1"/>
    </source>
</evidence>
<evidence type="ECO:0000259" key="7">
    <source>
        <dbReference type="PROSITE" id="PS51383"/>
    </source>
</evidence>
<keyword evidence="2 6" id="KW-0067">ATP-binding</keyword>
<reference evidence="8 9" key="1">
    <citation type="submission" date="2019-02" db="EMBL/GenBank/DDBJ databases">
        <title>Deep-cultivation of Planctomycetes and their phenomic and genomic characterization uncovers novel biology.</title>
        <authorList>
            <person name="Wiegand S."/>
            <person name="Jogler M."/>
            <person name="Boedeker C."/>
            <person name="Pinto D."/>
            <person name="Vollmers J."/>
            <person name="Rivas-Marin E."/>
            <person name="Kohn T."/>
            <person name="Peeters S.H."/>
            <person name="Heuer A."/>
            <person name="Rast P."/>
            <person name="Oberbeckmann S."/>
            <person name="Bunk B."/>
            <person name="Jeske O."/>
            <person name="Meyerdierks A."/>
            <person name="Storesund J.E."/>
            <person name="Kallscheuer N."/>
            <person name="Luecker S."/>
            <person name="Lage O.M."/>
            <person name="Pohl T."/>
            <person name="Merkel B.J."/>
            <person name="Hornburger P."/>
            <person name="Mueller R.-W."/>
            <person name="Bruemmer F."/>
            <person name="Labrenz M."/>
            <person name="Spormann A.M."/>
            <person name="Op den Camp H."/>
            <person name="Overmann J."/>
            <person name="Amann R."/>
            <person name="Jetten M.S.M."/>
            <person name="Mascher T."/>
            <person name="Medema M.H."/>
            <person name="Devos D.P."/>
            <person name="Kaster A.-K."/>
            <person name="Ovreas L."/>
            <person name="Rohde M."/>
            <person name="Galperin M.Y."/>
            <person name="Jogler C."/>
        </authorList>
    </citation>
    <scope>NUCLEOTIDE SEQUENCE [LARGE SCALE GENOMIC DNA]</scope>
    <source>
        <strain evidence="8 9">HG15A2</strain>
    </source>
</reference>
<sequence>MQNATDQPLPTLPQRDAAAHKGDFGRVLVIAGSRGMAGAAGLSGMAALRGGAGLVTVASPVGIQPTVATYSPCYTTIPLMEDEYGIVDLANVMELAGVREHYDAWAIGPGLGQSEGVTELVGQLYRDVPRPLVLDADGLNALAQLLERAPQLMDAPAGPRILTPHPGEFARLASSAAPHSQEDRIASAIDFAKKDSSGNTIVVLKGQGTVVADTQRYAVNETGNPGMATGGTGDCLTGVVAAFAAQGMHPWEAARLAVHVHGRAGDLAADKLGETSLVSSDLLDFLSLAMML</sequence>
<comment type="similarity">
    <text evidence="6">Belongs to the NnrD/CARKD family.</text>
</comment>
<keyword evidence="3 6" id="KW-0521">NADP</keyword>
<dbReference type="CDD" id="cd01171">
    <property type="entry name" value="YXKO-related"/>
    <property type="match status" value="1"/>
</dbReference>
<dbReference type="EC" id="4.2.1.136" evidence="6"/>
<dbReference type="SUPFAM" id="SSF53613">
    <property type="entry name" value="Ribokinase-like"/>
    <property type="match status" value="1"/>
</dbReference>
<comment type="function">
    <text evidence="6">Catalyzes the dehydration of the S-form of NAD(P)HX at the expense of ADP, which is converted to AMP. Together with NAD(P)HX epimerase, which catalyzes the epimerization of the S- and R-forms, the enzyme allows the repair of both epimers of NAD(P)HX, a damaged form of NAD(P)H that is a result of enzymatic or heat-dependent hydration.</text>
</comment>
<evidence type="ECO:0000256" key="2">
    <source>
        <dbReference type="ARBA" id="ARBA00022840"/>
    </source>
</evidence>
<dbReference type="Gene3D" id="3.40.1190.20">
    <property type="match status" value="1"/>
</dbReference>
<keyword evidence="4 6" id="KW-0520">NAD</keyword>
<dbReference type="PANTHER" id="PTHR12592">
    <property type="entry name" value="ATP-DEPENDENT (S)-NAD(P)H-HYDRATE DEHYDRATASE FAMILY MEMBER"/>
    <property type="match status" value="1"/>
</dbReference>
<feature type="binding site" evidence="6">
    <location>
        <position position="233"/>
    </location>
    <ligand>
        <name>AMP</name>
        <dbReference type="ChEBI" id="CHEBI:456215"/>
    </ligand>
</feature>
<dbReference type="GO" id="GO:0052855">
    <property type="term" value="F:ADP-dependent NAD(P)H-hydrate dehydratase activity"/>
    <property type="evidence" value="ECO:0007669"/>
    <property type="project" value="UniProtKB-UniRule"/>
</dbReference>
<dbReference type="Pfam" id="PF01256">
    <property type="entry name" value="Carb_kinase"/>
    <property type="match status" value="1"/>
</dbReference>
<dbReference type="InterPro" id="IPR000631">
    <property type="entry name" value="CARKD"/>
</dbReference>
<name>A0A517N0Q4_9BACT</name>
<dbReference type="NCBIfam" id="TIGR00196">
    <property type="entry name" value="yjeF_cterm"/>
    <property type="match status" value="1"/>
</dbReference>
<comment type="cofactor">
    <cofactor evidence="6">
        <name>Mg(2+)</name>
        <dbReference type="ChEBI" id="CHEBI:18420"/>
    </cofactor>
</comment>
<dbReference type="GO" id="GO:0005524">
    <property type="term" value="F:ATP binding"/>
    <property type="evidence" value="ECO:0007669"/>
    <property type="project" value="UniProtKB-KW"/>
</dbReference>
<dbReference type="Proteomes" id="UP000319852">
    <property type="component" value="Chromosome"/>
</dbReference>
<keyword evidence="9" id="KW-1185">Reference proteome</keyword>
<evidence type="ECO:0000256" key="3">
    <source>
        <dbReference type="ARBA" id="ARBA00022857"/>
    </source>
</evidence>
<accession>A0A517N0Q4</accession>
<dbReference type="InterPro" id="IPR029056">
    <property type="entry name" value="Ribokinase-like"/>
</dbReference>
<evidence type="ECO:0000256" key="6">
    <source>
        <dbReference type="HAMAP-Rule" id="MF_01965"/>
    </source>
</evidence>
<feature type="domain" description="YjeF C-terminal" evidence="7">
    <location>
        <begin position="4"/>
        <end position="292"/>
    </location>
</feature>
<feature type="binding site" evidence="6">
    <location>
        <begin position="205"/>
        <end position="209"/>
    </location>
    <ligand>
        <name>AMP</name>
        <dbReference type="ChEBI" id="CHEBI:456215"/>
    </ligand>
</feature>
<gene>
    <name evidence="6" type="primary">nnrD</name>
    <name evidence="8" type="ORF">HG15A2_40340</name>
</gene>